<name>A0A1M4MVR5_9RHOB</name>
<dbReference type="InterPro" id="IPR002514">
    <property type="entry name" value="Transposase_8"/>
</dbReference>
<keyword evidence="3" id="KW-1185">Reference proteome</keyword>
<dbReference type="Proteomes" id="UP000184085">
    <property type="component" value="Unassembled WGS sequence"/>
</dbReference>
<dbReference type="InterPro" id="IPR036388">
    <property type="entry name" value="WH-like_DNA-bd_sf"/>
</dbReference>
<dbReference type="Pfam" id="PF01527">
    <property type="entry name" value="HTH_Tnp_1"/>
    <property type="match status" value="1"/>
</dbReference>
<dbReference type="EMBL" id="FMJB01000028">
    <property type="protein sequence ID" value="SCM66549.1"/>
    <property type="molecule type" value="Genomic_DNA"/>
</dbReference>
<evidence type="ECO:0000313" key="2">
    <source>
        <dbReference type="EMBL" id="SCM66549.1"/>
    </source>
</evidence>
<organism evidence="2 3">
    <name type="scientific">Donghicola eburneus</name>
    <dbReference type="NCBI Taxonomy" id="393278"/>
    <lineage>
        <taxon>Bacteria</taxon>
        <taxon>Pseudomonadati</taxon>
        <taxon>Pseudomonadota</taxon>
        <taxon>Alphaproteobacteria</taxon>
        <taxon>Rhodobacterales</taxon>
        <taxon>Roseobacteraceae</taxon>
        <taxon>Donghicola</taxon>
    </lineage>
</organism>
<dbReference type="InterPro" id="IPR010921">
    <property type="entry name" value="Trp_repressor/repl_initiator"/>
</dbReference>
<protein>
    <submittedName>
        <fullName evidence="2">Transposase</fullName>
    </submittedName>
</protein>
<reference evidence="3" key="1">
    <citation type="submission" date="2016-09" db="EMBL/GenBank/DDBJ databases">
        <authorList>
            <person name="Wibberg D."/>
        </authorList>
    </citation>
    <scope>NUCLEOTIDE SEQUENCE [LARGE SCALE GENOMIC DNA]</scope>
</reference>
<accession>A0A1M4MVR5</accession>
<dbReference type="RefSeq" id="WP_178338703.1">
    <property type="nucleotide sequence ID" value="NZ_FMJB01000028.1"/>
</dbReference>
<dbReference type="GO" id="GO:0006313">
    <property type="term" value="P:DNA transposition"/>
    <property type="evidence" value="ECO:0007669"/>
    <property type="project" value="InterPro"/>
</dbReference>
<dbReference type="SUPFAM" id="SSF48295">
    <property type="entry name" value="TrpR-like"/>
    <property type="match status" value="1"/>
</dbReference>
<comment type="similarity">
    <text evidence="1">Belongs to the transposase 8 family.</text>
</comment>
<dbReference type="PANTHER" id="PTHR37936">
    <property type="entry name" value="TRANSPOSASE INSC FOR INSERTION ELEMENT IS2A-RELATED"/>
    <property type="match status" value="1"/>
</dbReference>
<sequence length="121" mass="13667">MRQEVIIGVERRRRWRDEEKLAILDEVGVNGASVSDVARAHDITRQHIYQWRQELKRKGLLEATAGSGITFLPLVAPEPDGVDERLAGDIEIRVANGRTLRCPSDLCSDNLLRLVRLLEAI</sequence>
<dbReference type="AlphaFoldDB" id="A0A1M4MVR5"/>
<proteinExistence type="inferred from homology"/>
<dbReference type="GO" id="GO:0004803">
    <property type="term" value="F:transposase activity"/>
    <property type="evidence" value="ECO:0007669"/>
    <property type="project" value="InterPro"/>
</dbReference>
<evidence type="ECO:0000313" key="3">
    <source>
        <dbReference type="Proteomes" id="UP000184085"/>
    </source>
</evidence>
<evidence type="ECO:0000256" key="1">
    <source>
        <dbReference type="ARBA" id="ARBA00009964"/>
    </source>
</evidence>
<gene>
    <name evidence="2" type="ORF">KARMA_0727</name>
</gene>
<dbReference type="GO" id="GO:0043565">
    <property type="term" value="F:sequence-specific DNA binding"/>
    <property type="evidence" value="ECO:0007669"/>
    <property type="project" value="InterPro"/>
</dbReference>
<dbReference type="Gene3D" id="1.10.10.10">
    <property type="entry name" value="Winged helix-like DNA-binding domain superfamily/Winged helix DNA-binding domain"/>
    <property type="match status" value="1"/>
</dbReference>
<dbReference type="NCBIfam" id="NF047595">
    <property type="entry name" value="IS66_ISRel24_TnpA"/>
    <property type="match status" value="1"/>
</dbReference>
<dbReference type="PANTHER" id="PTHR37936:SF3">
    <property type="entry name" value="TRANSPOSASE INSC FOR INSERTION ELEMENT IS2A-RELATED"/>
    <property type="match status" value="1"/>
</dbReference>